<gene>
    <name evidence="2" type="ORF">BO99DRAFT_436871</name>
</gene>
<dbReference type="EMBL" id="KZ825200">
    <property type="protein sequence ID" value="PYI14918.1"/>
    <property type="molecule type" value="Genomic_DNA"/>
</dbReference>
<feature type="region of interest" description="Disordered" evidence="1">
    <location>
        <begin position="52"/>
        <end position="131"/>
    </location>
</feature>
<proteinExistence type="predicted"/>
<protein>
    <submittedName>
        <fullName evidence="2">Uncharacterized protein</fullName>
    </submittedName>
</protein>
<accession>A0A2V5GUT4</accession>
<evidence type="ECO:0000313" key="2">
    <source>
        <dbReference type="EMBL" id="PYI14918.1"/>
    </source>
</evidence>
<organism evidence="2 3">
    <name type="scientific">Aspergillus violaceofuscus (strain CBS 115571)</name>
    <dbReference type="NCBI Taxonomy" id="1450538"/>
    <lineage>
        <taxon>Eukaryota</taxon>
        <taxon>Fungi</taxon>
        <taxon>Dikarya</taxon>
        <taxon>Ascomycota</taxon>
        <taxon>Pezizomycotina</taxon>
        <taxon>Eurotiomycetes</taxon>
        <taxon>Eurotiomycetidae</taxon>
        <taxon>Eurotiales</taxon>
        <taxon>Aspergillaceae</taxon>
        <taxon>Aspergillus</taxon>
    </lineage>
</organism>
<evidence type="ECO:0000313" key="3">
    <source>
        <dbReference type="Proteomes" id="UP000249829"/>
    </source>
</evidence>
<sequence>MENPALNLANQDLERAFWNLRRLHLELLRETKPCSPEAREFRKELQQTKALFERGVQQTDSVVRALSPAPEMPAADRRNKSAERRRVPERKKPVDGRRHSSSPEPDSPAGVIPPRRGSLRGSDKRRVRFIL</sequence>
<dbReference type="OMA" id="PCTPKAR"/>
<dbReference type="AlphaFoldDB" id="A0A2V5GUT4"/>
<evidence type="ECO:0000256" key="1">
    <source>
        <dbReference type="SAM" id="MobiDB-lite"/>
    </source>
</evidence>
<dbReference type="Proteomes" id="UP000249829">
    <property type="component" value="Unassembled WGS sequence"/>
</dbReference>
<keyword evidence="3" id="KW-1185">Reference proteome</keyword>
<feature type="compositionally biased region" description="Basic and acidic residues" evidence="1">
    <location>
        <begin position="74"/>
        <end position="98"/>
    </location>
</feature>
<reference evidence="2 3" key="1">
    <citation type="submission" date="2018-02" db="EMBL/GenBank/DDBJ databases">
        <title>The genomes of Aspergillus section Nigri reveals drivers in fungal speciation.</title>
        <authorList>
            <consortium name="DOE Joint Genome Institute"/>
            <person name="Vesth T.C."/>
            <person name="Nybo J."/>
            <person name="Theobald S."/>
            <person name="Brandl J."/>
            <person name="Frisvad J.C."/>
            <person name="Nielsen K.F."/>
            <person name="Lyhne E.K."/>
            <person name="Kogle M.E."/>
            <person name="Kuo A."/>
            <person name="Riley R."/>
            <person name="Clum A."/>
            <person name="Nolan M."/>
            <person name="Lipzen A."/>
            <person name="Salamov A."/>
            <person name="Henrissat B."/>
            <person name="Wiebenga A."/>
            <person name="De vries R.P."/>
            <person name="Grigoriev I.V."/>
            <person name="Mortensen U.H."/>
            <person name="Andersen M.R."/>
            <person name="Baker S.E."/>
        </authorList>
    </citation>
    <scope>NUCLEOTIDE SEQUENCE [LARGE SCALE GENOMIC DNA]</scope>
    <source>
        <strain evidence="2 3">CBS 115571</strain>
    </source>
</reference>
<name>A0A2V5GUT4_ASPV1</name>